<feature type="chain" id="PRO_5030820227" description="Lipoprotein" evidence="1">
    <location>
        <begin position="28"/>
        <end position="240"/>
    </location>
</feature>
<name>A0A7Y0QG22_CELFI</name>
<organism evidence="2 3">
    <name type="scientific">Cellulomonas fimi</name>
    <dbReference type="NCBI Taxonomy" id="1708"/>
    <lineage>
        <taxon>Bacteria</taxon>
        <taxon>Bacillati</taxon>
        <taxon>Actinomycetota</taxon>
        <taxon>Actinomycetes</taxon>
        <taxon>Micrococcales</taxon>
        <taxon>Cellulomonadaceae</taxon>
        <taxon>Cellulomonas</taxon>
    </lineage>
</organism>
<evidence type="ECO:0008006" key="4">
    <source>
        <dbReference type="Google" id="ProtNLM"/>
    </source>
</evidence>
<sequence length="240" mass="25785">MATRRFALVTAALAALLAAGMVAPAAAEDAASVTEETRQEWREHMAGLGISSAVRNVLVEKLERGVLPDSMIDGVDPVSSKTYREGGFDVTKKTFQDGSVSLTAVEVAQIAKRDDGRKDPTALGTSISGCVTNTSGTVTYYRDCLVRYTGIIWHDSFRADYAVANRNTAQVLGVRSWSITIIGGSYSEVDLSIVRQRQTSTLPAVARLAYNLQVVGGTPIQTRAWTELRLRGTTRSVVAG</sequence>
<feature type="signal peptide" evidence="1">
    <location>
        <begin position="1"/>
        <end position="27"/>
    </location>
</feature>
<accession>A0A7Y0QG22</accession>
<dbReference type="RefSeq" id="WP_169322710.1">
    <property type="nucleotide sequence ID" value="NZ_JABCJJ010000001.1"/>
</dbReference>
<dbReference type="EMBL" id="JABCJJ010000001">
    <property type="protein sequence ID" value="NMR18795.1"/>
    <property type="molecule type" value="Genomic_DNA"/>
</dbReference>
<reference evidence="2 3" key="1">
    <citation type="submission" date="2020-04" db="EMBL/GenBank/DDBJ databases">
        <title>Sequencing and Assembly of C. fimi.</title>
        <authorList>
            <person name="Ramsey A.R."/>
        </authorList>
    </citation>
    <scope>NUCLEOTIDE SEQUENCE [LARGE SCALE GENOMIC DNA]</scope>
    <source>
        <strain evidence="2 3">SB</strain>
    </source>
</reference>
<evidence type="ECO:0000313" key="2">
    <source>
        <dbReference type="EMBL" id="NMR18795.1"/>
    </source>
</evidence>
<proteinExistence type="predicted"/>
<protein>
    <recommendedName>
        <fullName evidence="4">Lipoprotein</fullName>
    </recommendedName>
</protein>
<gene>
    <name evidence="2" type="ORF">HIR71_00890</name>
</gene>
<keyword evidence="1" id="KW-0732">Signal</keyword>
<keyword evidence="3" id="KW-1185">Reference proteome</keyword>
<comment type="caution">
    <text evidence="2">The sequence shown here is derived from an EMBL/GenBank/DDBJ whole genome shotgun (WGS) entry which is preliminary data.</text>
</comment>
<dbReference type="AlphaFoldDB" id="A0A7Y0QG22"/>
<dbReference type="PROSITE" id="PS51318">
    <property type="entry name" value="TAT"/>
    <property type="match status" value="1"/>
</dbReference>
<evidence type="ECO:0000313" key="3">
    <source>
        <dbReference type="Proteomes" id="UP000562124"/>
    </source>
</evidence>
<dbReference type="Proteomes" id="UP000562124">
    <property type="component" value="Unassembled WGS sequence"/>
</dbReference>
<dbReference type="InterPro" id="IPR006311">
    <property type="entry name" value="TAT_signal"/>
</dbReference>
<evidence type="ECO:0000256" key="1">
    <source>
        <dbReference type="SAM" id="SignalP"/>
    </source>
</evidence>